<sequence length="188" mass="19838">MNQQNLYRPLLTAGIITTLLLAIPLIAMQFSTTVNWSLADFIIAAVLIFTTIFTWVFVAGRFTGIAYKLAVAAVIGATFLLVWVNIAVGLIGAGPSAANLMYIAVAGIVTGGAIVTRFTARGMERVMFAACCTIVLIALLQLTGKMYEASGGSAKEVIAVNAFFAALFAAAALLFRYVPAKNVPHTGE</sequence>
<feature type="transmembrane region" description="Helical" evidence="1">
    <location>
        <begin position="65"/>
        <end position="88"/>
    </location>
</feature>
<dbReference type="Proteomes" id="UP000628448">
    <property type="component" value="Unassembled WGS sequence"/>
</dbReference>
<feature type="transmembrane region" description="Helical" evidence="1">
    <location>
        <begin position="126"/>
        <end position="144"/>
    </location>
</feature>
<protein>
    <submittedName>
        <fullName evidence="2">Uncharacterized protein</fullName>
    </submittedName>
</protein>
<organism evidence="2 3">
    <name type="scientific">Panacibacter microcysteis</name>
    <dbReference type="NCBI Taxonomy" id="2793269"/>
    <lineage>
        <taxon>Bacteria</taxon>
        <taxon>Pseudomonadati</taxon>
        <taxon>Bacteroidota</taxon>
        <taxon>Chitinophagia</taxon>
        <taxon>Chitinophagales</taxon>
        <taxon>Chitinophagaceae</taxon>
        <taxon>Panacibacter</taxon>
    </lineage>
</organism>
<keyword evidence="1" id="KW-0472">Membrane</keyword>
<dbReference type="EMBL" id="JADWYR010000002">
    <property type="protein sequence ID" value="MBG9378207.1"/>
    <property type="molecule type" value="Genomic_DNA"/>
</dbReference>
<feature type="transmembrane region" description="Helical" evidence="1">
    <location>
        <begin position="100"/>
        <end position="120"/>
    </location>
</feature>
<accession>A0A931GZH8</accession>
<keyword evidence="1" id="KW-0812">Transmembrane</keyword>
<feature type="transmembrane region" description="Helical" evidence="1">
    <location>
        <begin position="6"/>
        <end position="26"/>
    </location>
</feature>
<evidence type="ECO:0000313" key="2">
    <source>
        <dbReference type="EMBL" id="MBG9378207.1"/>
    </source>
</evidence>
<keyword evidence="1" id="KW-1133">Transmembrane helix</keyword>
<gene>
    <name evidence="2" type="ORF">I5907_18355</name>
</gene>
<feature type="transmembrane region" description="Helical" evidence="1">
    <location>
        <begin position="38"/>
        <end position="59"/>
    </location>
</feature>
<feature type="transmembrane region" description="Helical" evidence="1">
    <location>
        <begin position="156"/>
        <end position="178"/>
    </location>
</feature>
<name>A0A931GZH8_9BACT</name>
<evidence type="ECO:0000256" key="1">
    <source>
        <dbReference type="SAM" id="Phobius"/>
    </source>
</evidence>
<reference evidence="2" key="1">
    <citation type="submission" date="2020-11" db="EMBL/GenBank/DDBJ databases">
        <title>Bacterial whole genome sequence for Panacibacter sp. DH6.</title>
        <authorList>
            <person name="Le V."/>
            <person name="Ko S."/>
            <person name="Ahn C.-Y."/>
            <person name="Oh H.-M."/>
        </authorList>
    </citation>
    <scope>NUCLEOTIDE SEQUENCE</scope>
    <source>
        <strain evidence="2">DH6</strain>
    </source>
</reference>
<proteinExistence type="predicted"/>
<evidence type="ECO:0000313" key="3">
    <source>
        <dbReference type="Proteomes" id="UP000628448"/>
    </source>
</evidence>
<dbReference type="AlphaFoldDB" id="A0A931GZH8"/>
<dbReference type="RefSeq" id="WP_196992250.1">
    <property type="nucleotide sequence ID" value="NZ_JADWYR010000002.1"/>
</dbReference>
<comment type="caution">
    <text evidence="2">The sequence shown here is derived from an EMBL/GenBank/DDBJ whole genome shotgun (WGS) entry which is preliminary data.</text>
</comment>
<keyword evidence="3" id="KW-1185">Reference proteome</keyword>